<name>A0A0G1S610_9BACT</name>
<comment type="caution">
    <text evidence="3">The sequence shown here is derived from an EMBL/GenBank/DDBJ whole genome shotgun (WGS) entry which is preliminary data.</text>
</comment>
<accession>A0A0G1S610</accession>
<sequence length="275" mass="31838">MKFVERAFGSPKRELPKEETEKRKNPLSSAEEEILEMREKASSKDIIGGCSSRPVFVEFKDDGAGIFKLSSREEKLEHVGNYKKERAAYLADRFLGFGLVPPTVIREIDGEIGSVQEFVPDAKTAAEAYLTPAEGKEPTLTKEQKQSLKSELFKLWFFDYLLYNGDRHGGNLLVKENKIYAIDNGWTFRKNDFYWPFCRFFDTPIPQEVKDAFERFYSWKEGKEILRDLLSELLDKDEVDCFFKRVEVVERFVRQGTIPENAQSALKFDPGIIEK</sequence>
<dbReference type="AlphaFoldDB" id="A0A0G1S610"/>
<reference evidence="3 4" key="1">
    <citation type="journal article" date="2015" name="Nature">
        <title>rRNA introns, odd ribosomes, and small enigmatic genomes across a large radiation of phyla.</title>
        <authorList>
            <person name="Brown C.T."/>
            <person name="Hug L.A."/>
            <person name="Thomas B.C."/>
            <person name="Sharon I."/>
            <person name="Castelle C.J."/>
            <person name="Singh A."/>
            <person name="Wilkins M.J."/>
            <person name="Williams K.H."/>
            <person name="Banfield J.F."/>
        </authorList>
    </citation>
    <scope>NUCLEOTIDE SEQUENCE [LARGE SCALE GENOMIC DNA]</scope>
</reference>
<gene>
    <name evidence="3" type="ORF">UX53_C0046G0011</name>
</gene>
<dbReference type="Pfam" id="PF00454">
    <property type="entry name" value="PI3_PI4_kinase"/>
    <property type="match status" value="1"/>
</dbReference>
<evidence type="ECO:0000259" key="2">
    <source>
        <dbReference type="Pfam" id="PF00454"/>
    </source>
</evidence>
<protein>
    <recommendedName>
        <fullName evidence="2">PI3K/PI4K catalytic domain-containing protein</fullName>
    </recommendedName>
</protein>
<proteinExistence type="predicted"/>
<dbReference type="InterPro" id="IPR000403">
    <property type="entry name" value="PI3/4_kinase_cat_dom"/>
</dbReference>
<feature type="domain" description="PI3K/PI4K catalytic" evidence="2">
    <location>
        <begin position="150"/>
        <end position="192"/>
    </location>
</feature>
<dbReference type="Proteomes" id="UP000033818">
    <property type="component" value="Unassembled WGS sequence"/>
</dbReference>
<evidence type="ECO:0000313" key="4">
    <source>
        <dbReference type="Proteomes" id="UP000033818"/>
    </source>
</evidence>
<dbReference type="EMBL" id="LCMO01000046">
    <property type="protein sequence ID" value="KKU37618.1"/>
    <property type="molecule type" value="Genomic_DNA"/>
</dbReference>
<feature type="compositionally biased region" description="Basic and acidic residues" evidence="1">
    <location>
        <begin position="11"/>
        <end position="24"/>
    </location>
</feature>
<evidence type="ECO:0000256" key="1">
    <source>
        <dbReference type="SAM" id="MobiDB-lite"/>
    </source>
</evidence>
<feature type="region of interest" description="Disordered" evidence="1">
    <location>
        <begin position="1"/>
        <end position="31"/>
    </location>
</feature>
<organism evidence="3 4">
    <name type="scientific">Candidatus Azambacteria bacterium GW2011_GWB2_46_37</name>
    <dbReference type="NCBI Taxonomy" id="1618618"/>
    <lineage>
        <taxon>Bacteria</taxon>
        <taxon>Candidatus Azamiibacteriota</taxon>
    </lineage>
</organism>
<evidence type="ECO:0000313" key="3">
    <source>
        <dbReference type="EMBL" id="KKU37618.1"/>
    </source>
</evidence>